<evidence type="ECO:0000313" key="3">
    <source>
        <dbReference type="EMBL" id="MBK7953790.1"/>
    </source>
</evidence>
<dbReference type="AlphaFoldDB" id="A0A935T6B1"/>
<dbReference type="Gene3D" id="2.30.22.10">
    <property type="entry name" value="Head domain of nucleotide exchange factor GrpE"/>
    <property type="match status" value="1"/>
</dbReference>
<dbReference type="GO" id="GO:0051087">
    <property type="term" value="F:protein-folding chaperone binding"/>
    <property type="evidence" value="ECO:0007669"/>
    <property type="project" value="InterPro"/>
</dbReference>
<name>A0A935T6B1_9PROT</name>
<dbReference type="GO" id="GO:0042803">
    <property type="term" value="F:protein homodimerization activity"/>
    <property type="evidence" value="ECO:0007669"/>
    <property type="project" value="InterPro"/>
</dbReference>
<reference evidence="3 4" key="1">
    <citation type="submission" date="2020-10" db="EMBL/GenBank/DDBJ databases">
        <title>Connecting structure to function with the recovery of over 1000 high-quality activated sludge metagenome-assembled genomes encoding full-length rRNA genes using long-read sequencing.</title>
        <authorList>
            <person name="Singleton C.M."/>
            <person name="Petriglieri F."/>
            <person name="Kristensen J.M."/>
            <person name="Kirkegaard R.H."/>
            <person name="Michaelsen T.Y."/>
            <person name="Andersen M.H."/>
            <person name="Karst S.M."/>
            <person name="Dueholm M.S."/>
            <person name="Nielsen P.H."/>
            <person name="Albertsen M."/>
        </authorList>
    </citation>
    <scope>NUCLEOTIDE SEQUENCE [LARGE SCALE GENOMIC DNA]</scope>
    <source>
        <strain evidence="3">Fred_18-Q3-R57-64_BAT3C.720</strain>
    </source>
</reference>
<keyword evidence="2" id="KW-0175">Coiled coil</keyword>
<comment type="caution">
    <text evidence="3">The sequence shown here is derived from an EMBL/GenBank/DDBJ whole genome shotgun (WGS) entry which is preliminary data.</text>
</comment>
<dbReference type="GO" id="GO:0000774">
    <property type="term" value="F:adenyl-nucleotide exchange factor activity"/>
    <property type="evidence" value="ECO:0007669"/>
    <property type="project" value="InterPro"/>
</dbReference>
<dbReference type="GO" id="GO:0006457">
    <property type="term" value="P:protein folding"/>
    <property type="evidence" value="ECO:0007669"/>
    <property type="project" value="InterPro"/>
</dbReference>
<dbReference type="InterPro" id="IPR000740">
    <property type="entry name" value="GrpE"/>
</dbReference>
<evidence type="ECO:0000256" key="1">
    <source>
        <dbReference type="ARBA" id="ARBA00023186"/>
    </source>
</evidence>
<dbReference type="Proteomes" id="UP000706151">
    <property type="component" value="Unassembled WGS sequence"/>
</dbReference>
<protein>
    <submittedName>
        <fullName evidence="3">Nucleotide exchange factor GrpE</fullName>
    </submittedName>
</protein>
<sequence length="238" mass="26589">MNQRAMVLDPEERDRLVDDFRTGLERAAKNCESYGLRDGNSVDAAQTVVDLATLLSEMAVLKNELRLQSRQFKNTLEELRLFGNDLRQHGERLQRDLDRAREQAASVQGQTERQFLLALLDLRDRLQSGVDAAGRVPSSFLTRLVPAPTRFAASLAEGQRLTLQRLDDLLASHGVRSLQVLGEALDPHRMRVVGVEAASEAANVADGTVLREVQRGFLHEGELLRVAQVIVSRKETRT</sequence>
<dbReference type="EMBL" id="JADJOT010000007">
    <property type="protein sequence ID" value="MBK7953790.1"/>
    <property type="molecule type" value="Genomic_DNA"/>
</dbReference>
<evidence type="ECO:0000313" key="4">
    <source>
        <dbReference type="Proteomes" id="UP000706151"/>
    </source>
</evidence>
<evidence type="ECO:0000256" key="2">
    <source>
        <dbReference type="SAM" id="Coils"/>
    </source>
</evidence>
<dbReference type="InterPro" id="IPR009012">
    <property type="entry name" value="GrpE_head"/>
</dbReference>
<proteinExistence type="predicted"/>
<dbReference type="SUPFAM" id="SSF51064">
    <property type="entry name" value="Head domain of nucleotide exchange factor GrpE"/>
    <property type="match status" value="1"/>
</dbReference>
<feature type="coiled-coil region" evidence="2">
    <location>
        <begin position="51"/>
        <end position="110"/>
    </location>
</feature>
<dbReference type="Pfam" id="PF01025">
    <property type="entry name" value="GrpE"/>
    <property type="match status" value="1"/>
</dbReference>
<organism evidence="3 4">
    <name type="scientific">Candidatus Accumulibacter affinis</name>
    <dbReference type="NCBI Taxonomy" id="2954384"/>
    <lineage>
        <taxon>Bacteria</taxon>
        <taxon>Pseudomonadati</taxon>
        <taxon>Pseudomonadota</taxon>
        <taxon>Betaproteobacteria</taxon>
        <taxon>Candidatus Accumulibacter</taxon>
    </lineage>
</organism>
<accession>A0A935T6B1</accession>
<gene>
    <name evidence="3" type="primary">grpE</name>
    <name evidence="3" type="ORF">IPK02_07430</name>
</gene>
<keyword evidence="1" id="KW-0143">Chaperone</keyword>